<evidence type="ECO:0000313" key="4">
    <source>
        <dbReference type="EMBL" id="PJF47370.1"/>
    </source>
</evidence>
<sequence>MNDQILPKLRELLLNEFSEPELIALCKEIGLDYEALPGTGAFGKTREILAAARAQDKLRMLQNRLRELKPEAYAISIGAAVTPAEAQADSPAHSERGTKAGSPAPRTILPLLMLLALVIGASLIFPTLSGNPASQAAPQAVPEVTSTSRPQPTLAASAPTVQPETIAAMATPADSPSATADGFQTAPAEMPETDSSTMATSTALPTPEPTALPTPEPTPTPLPSPTATDALSAEEAHPAAMTIRQINDQLLLFYSGKASAEDLEYFWTSKALKTVVDFGNIRLPRAMRIAPNRRDALEIKHEYLRAPRIISETESSAVVASREFWHYANSLNRNEVCEVRDYIYDMVRDEERYRVRSIQSRLVRSGCES</sequence>
<evidence type="ECO:0000256" key="1">
    <source>
        <dbReference type="SAM" id="MobiDB-lite"/>
    </source>
</evidence>
<reference evidence="4 5" key="1">
    <citation type="submission" date="2017-11" db="EMBL/GenBank/DDBJ databases">
        <title>Evolution of Phototrophy in the Chloroflexi Phylum Driven by Horizontal Gene Transfer.</title>
        <authorList>
            <person name="Ward L.M."/>
            <person name="Hemp J."/>
            <person name="Shih P.M."/>
            <person name="Mcglynn S.E."/>
            <person name="Fischer W."/>
        </authorList>
    </citation>
    <scope>NUCLEOTIDE SEQUENCE [LARGE SCALE GENOMIC DNA]</scope>
    <source>
        <strain evidence="4">JP3_7</strain>
    </source>
</reference>
<dbReference type="EMBL" id="PGTN01000052">
    <property type="protein sequence ID" value="PJF47370.1"/>
    <property type="molecule type" value="Genomic_DNA"/>
</dbReference>
<feature type="compositionally biased region" description="Pro residues" evidence="1">
    <location>
        <begin position="206"/>
        <end position="224"/>
    </location>
</feature>
<name>A0A2M8QC63_9CHLR</name>
<feature type="domain" description="Effector-associated" evidence="3">
    <location>
        <begin position="9"/>
        <end position="70"/>
    </location>
</feature>
<evidence type="ECO:0000256" key="2">
    <source>
        <dbReference type="SAM" id="Phobius"/>
    </source>
</evidence>
<gene>
    <name evidence="4" type="ORF">CUN48_08980</name>
</gene>
<keyword evidence="2" id="KW-0812">Transmembrane</keyword>
<comment type="caution">
    <text evidence="4">The sequence shown here is derived from an EMBL/GenBank/DDBJ whole genome shotgun (WGS) entry which is preliminary data.</text>
</comment>
<organism evidence="4 5">
    <name type="scientific">Candidatus Thermofonsia Clade 3 bacterium</name>
    <dbReference type="NCBI Taxonomy" id="2364212"/>
    <lineage>
        <taxon>Bacteria</taxon>
        <taxon>Bacillati</taxon>
        <taxon>Chloroflexota</taxon>
        <taxon>Candidatus Thermofontia</taxon>
        <taxon>Candidatus Thermofonsia Clade 3</taxon>
    </lineage>
</organism>
<proteinExistence type="predicted"/>
<evidence type="ECO:0000259" key="3">
    <source>
        <dbReference type="Pfam" id="PF19960"/>
    </source>
</evidence>
<protein>
    <recommendedName>
        <fullName evidence="3">Effector-associated domain-containing protein</fullName>
    </recommendedName>
</protein>
<feature type="region of interest" description="Disordered" evidence="1">
    <location>
        <begin position="171"/>
        <end position="236"/>
    </location>
</feature>
<feature type="region of interest" description="Disordered" evidence="1">
    <location>
        <begin position="132"/>
        <end position="159"/>
    </location>
</feature>
<feature type="transmembrane region" description="Helical" evidence="2">
    <location>
        <begin position="108"/>
        <end position="128"/>
    </location>
</feature>
<dbReference type="Proteomes" id="UP000230790">
    <property type="component" value="Unassembled WGS sequence"/>
</dbReference>
<evidence type="ECO:0000313" key="5">
    <source>
        <dbReference type="Proteomes" id="UP000230790"/>
    </source>
</evidence>
<dbReference type="AlphaFoldDB" id="A0A2M8QC63"/>
<dbReference type="Pfam" id="PF19960">
    <property type="entry name" value="EAD7"/>
    <property type="match status" value="1"/>
</dbReference>
<keyword evidence="2" id="KW-1133">Transmembrane helix</keyword>
<dbReference type="InterPro" id="IPR045435">
    <property type="entry name" value="EAD7"/>
</dbReference>
<keyword evidence="2" id="KW-0472">Membrane</keyword>
<accession>A0A2M8QC63</accession>